<accession>A0A6J6QUQ5</accession>
<dbReference type="AlphaFoldDB" id="A0A6J6QUQ5"/>
<reference evidence="2" key="1">
    <citation type="submission" date="2020-05" db="EMBL/GenBank/DDBJ databases">
        <authorList>
            <person name="Chiriac C."/>
            <person name="Salcher M."/>
            <person name="Ghai R."/>
            <person name="Kavagutti S V."/>
        </authorList>
    </citation>
    <scope>NUCLEOTIDE SEQUENCE</scope>
</reference>
<feature type="transmembrane region" description="Helical" evidence="1">
    <location>
        <begin position="29"/>
        <end position="47"/>
    </location>
</feature>
<feature type="transmembrane region" description="Helical" evidence="1">
    <location>
        <begin position="170"/>
        <end position="190"/>
    </location>
</feature>
<feature type="transmembrane region" description="Helical" evidence="1">
    <location>
        <begin position="113"/>
        <end position="134"/>
    </location>
</feature>
<keyword evidence="1" id="KW-1133">Transmembrane helix</keyword>
<keyword evidence="1" id="KW-0472">Membrane</keyword>
<feature type="transmembrane region" description="Helical" evidence="1">
    <location>
        <begin position="87"/>
        <end position="107"/>
    </location>
</feature>
<feature type="transmembrane region" description="Helical" evidence="1">
    <location>
        <begin position="202"/>
        <end position="223"/>
    </location>
</feature>
<sequence length="272" mass="27617">MNILLLKLTVTPIVIAIATLAARRYGPVVGGWLIGLPVTAGPVTVFLNASHGPAFASRTAAGVVGGVTAQGLFVLGFAAAMRTGRGWRFGIAVASVVFLASAFAMRALGLDTLAFAVLAVVTLLVGIKLVRADGAGVRVAPPKWDLPLRMALATALVVTVTAAASSLGPVLSGVLTTYPILSTLLAVFAFRNGGLAPALSVYRGLLLGLFALESFALTASLLLGHVSSAVTFAAAFGAAFGCQAVTLIAVQASRRRIAAAERRAALASARLI</sequence>
<proteinExistence type="predicted"/>
<feature type="transmembrane region" description="Helical" evidence="1">
    <location>
        <begin position="229"/>
        <end position="250"/>
    </location>
</feature>
<name>A0A6J6QUQ5_9ZZZZ</name>
<gene>
    <name evidence="2" type="ORF">UFOPK2399_01993</name>
</gene>
<feature type="transmembrane region" description="Helical" evidence="1">
    <location>
        <begin position="6"/>
        <end position="22"/>
    </location>
</feature>
<feature type="transmembrane region" description="Helical" evidence="1">
    <location>
        <begin position="59"/>
        <end position="80"/>
    </location>
</feature>
<organism evidence="2">
    <name type="scientific">freshwater metagenome</name>
    <dbReference type="NCBI Taxonomy" id="449393"/>
    <lineage>
        <taxon>unclassified sequences</taxon>
        <taxon>metagenomes</taxon>
        <taxon>ecological metagenomes</taxon>
    </lineage>
</organism>
<keyword evidence="1" id="KW-0812">Transmembrane</keyword>
<evidence type="ECO:0000313" key="2">
    <source>
        <dbReference type="EMBL" id="CAB4710924.1"/>
    </source>
</evidence>
<dbReference type="EMBL" id="CAEZXP010000011">
    <property type="protein sequence ID" value="CAB4710924.1"/>
    <property type="molecule type" value="Genomic_DNA"/>
</dbReference>
<evidence type="ECO:0000256" key="1">
    <source>
        <dbReference type="SAM" id="Phobius"/>
    </source>
</evidence>
<protein>
    <submittedName>
        <fullName evidence="2">Unannotated protein</fullName>
    </submittedName>
</protein>
<feature type="transmembrane region" description="Helical" evidence="1">
    <location>
        <begin position="146"/>
        <end position="164"/>
    </location>
</feature>